<name>A0A6J5JZB1_9BURK</name>
<feature type="chain" id="PRO_5026934644" description="DUF4148 domain-containing protein" evidence="1">
    <location>
        <begin position="20"/>
        <end position="102"/>
    </location>
</feature>
<gene>
    <name evidence="2" type="ORF">LMG9964_01085</name>
</gene>
<dbReference type="EMBL" id="CADILN010000001">
    <property type="protein sequence ID" value="CAB4047453.1"/>
    <property type="molecule type" value="Genomic_DNA"/>
</dbReference>
<evidence type="ECO:0000313" key="2">
    <source>
        <dbReference type="EMBL" id="CAB4047453.1"/>
    </source>
</evidence>
<proteinExistence type="predicted"/>
<reference evidence="2 3" key="1">
    <citation type="submission" date="2020-04" db="EMBL/GenBank/DDBJ databases">
        <authorList>
            <person name="De Canck E."/>
        </authorList>
    </citation>
    <scope>NUCLEOTIDE SEQUENCE [LARGE SCALE GENOMIC DNA]</scope>
    <source>
        <strain evidence="2 3">LMG 9964</strain>
    </source>
</reference>
<feature type="signal peptide" evidence="1">
    <location>
        <begin position="1"/>
        <end position="19"/>
    </location>
</feature>
<dbReference type="AlphaFoldDB" id="A0A6J5JZB1"/>
<evidence type="ECO:0000313" key="3">
    <source>
        <dbReference type="Proteomes" id="UP000494102"/>
    </source>
</evidence>
<dbReference type="RefSeq" id="WP_014972436.1">
    <property type="nucleotide sequence ID" value="NZ_CADILN010000001.1"/>
</dbReference>
<accession>A0A6J5JZB1</accession>
<evidence type="ECO:0008006" key="4">
    <source>
        <dbReference type="Google" id="ProtNLM"/>
    </source>
</evidence>
<dbReference type="Proteomes" id="UP000494102">
    <property type="component" value="Unassembled WGS sequence"/>
</dbReference>
<evidence type="ECO:0000256" key="1">
    <source>
        <dbReference type="SAM" id="SignalP"/>
    </source>
</evidence>
<protein>
    <recommendedName>
        <fullName evidence="4">DUF4148 domain-containing protein</fullName>
    </recommendedName>
</protein>
<organism evidence="2 3">
    <name type="scientific">Paraburkholderia phenoliruptrix</name>
    <dbReference type="NCBI Taxonomy" id="252970"/>
    <lineage>
        <taxon>Bacteria</taxon>
        <taxon>Pseudomonadati</taxon>
        <taxon>Pseudomonadota</taxon>
        <taxon>Betaproteobacteria</taxon>
        <taxon>Burkholderiales</taxon>
        <taxon>Burkholderiaceae</taxon>
        <taxon>Paraburkholderia</taxon>
    </lineage>
</organism>
<sequence>MTIATKVGPILAASMVLLAGCVAGGMQRGAQTHLSPAQCRDLTDIRNKAPVTHERSMSELAALEMAGYHPEWRFDPYYPADLEAAQRQVDFWYRTECPQAPR</sequence>
<keyword evidence="1" id="KW-0732">Signal</keyword>
<dbReference type="PROSITE" id="PS51257">
    <property type="entry name" value="PROKAR_LIPOPROTEIN"/>
    <property type="match status" value="1"/>
</dbReference>
<dbReference type="GeneID" id="27799796"/>